<dbReference type="SUPFAM" id="SSF52096">
    <property type="entry name" value="ClpP/crotonase"/>
    <property type="match status" value="1"/>
</dbReference>
<comment type="caution">
    <text evidence="5">The sequence shown here is derived from an EMBL/GenBank/DDBJ whole genome shotgun (WGS) entry which is preliminary data.</text>
</comment>
<reference evidence="5 6" key="1">
    <citation type="submission" date="2018-05" db="EMBL/GenBank/DDBJ databases">
        <title>Genome sequencing and assembly of the regulated plant pathogen Lachnellula willkommii and related sister species for the development of diagnostic species identification markers.</title>
        <authorList>
            <person name="Giroux E."/>
            <person name="Bilodeau G."/>
        </authorList>
    </citation>
    <scope>NUCLEOTIDE SEQUENCE [LARGE SCALE GENOMIC DNA]</scope>
    <source>
        <strain evidence="5 6">CBS 268.59</strain>
    </source>
</reference>
<dbReference type="Proteomes" id="UP000469558">
    <property type="component" value="Unassembled WGS sequence"/>
</dbReference>
<dbReference type="InterPro" id="IPR029045">
    <property type="entry name" value="ClpP/crotonase-like_dom_sf"/>
</dbReference>
<dbReference type="GO" id="GO:0008236">
    <property type="term" value="F:serine-type peptidase activity"/>
    <property type="evidence" value="ECO:0007669"/>
    <property type="project" value="InterPro"/>
</dbReference>
<evidence type="ECO:0000313" key="5">
    <source>
        <dbReference type="EMBL" id="TVY84307.1"/>
    </source>
</evidence>
<organism evidence="5 6">
    <name type="scientific">Lachnellula suecica</name>
    <dbReference type="NCBI Taxonomy" id="602035"/>
    <lineage>
        <taxon>Eukaryota</taxon>
        <taxon>Fungi</taxon>
        <taxon>Dikarya</taxon>
        <taxon>Ascomycota</taxon>
        <taxon>Pezizomycotina</taxon>
        <taxon>Leotiomycetes</taxon>
        <taxon>Helotiales</taxon>
        <taxon>Lachnaceae</taxon>
        <taxon>Lachnellula</taxon>
    </lineage>
</organism>
<dbReference type="GO" id="GO:0006508">
    <property type="term" value="P:proteolysis"/>
    <property type="evidence" value="ECO:0007669"/>
    <property type="project" value="InterPro"/>
</dbReference>
<keyword evidence="2" id="KW-0732">Signal</keyword>
<feature type="domain" description="CPAF-like PDZ" evidence="4">
    <location>
        <begin position="158"/>
        <end position="272"/>
    </location>
</feature>
<feature type="chain" id="PRO_5035921113" evidence="2">
    <location>
        <begin position="24"/>
        <end position="928"/>
    </location>
</feature>
<dbReference type="EMBL" id="QGMK01000096">
    <property type="protein sequence ID" value="TVY84307.1"/>
    <property type="molecule type" value="Genomic_DNA"/>
</dbReference>
<proteinExistence type="predicted"/>
<evidence type="ECO:0000259" key="4">
    <source>
        <dbReference type="Pfam" id="PF23658"/>
    </source>
</evidence>
<feature type="signal peptide" evidence="2">
    <location>
        <begin position="1"/>
        <end position="23"/>
    </location>
</feature>
<feature type="compositionally biased region" description="Polar residues" evidence="1">
    <location>
        <begin position="909"/>
        <end position="928"/>
    </location>
</feature>
<dbReference type="Gene3D" id="3.90.226.10">
    <property type="entry name" value="2-enoyl-CoA Hydratase, Chain A, domain 1"/>
    <property type="match status" value="1"/>
</dbReference>
<dbReference type="Pfam" id="PF23658">
    <property type="entry name" value="PDZ_CPAF_rel"/>
    <property type="match status" value="1"/>
</dbReference>
<name>A0A8T9CII0_9HELO</name>
<dbReference type="OrthoDB" id="27214at2759"/>
<gene>
    <name evidence="5" type="primary">ustP_5</name>
    <name evidence="5" type="ORF">LSUE1_G007797</name>
</gene>
<evidence type="ECO:0000256" key="2">
    <source>
        <dbReference type="SAM" id="SignalP"/>
    </source>
</evidence>
<protein>
    <submittedName>
        <fullName evidence="5">Peptidase S41 family protein</fullName>
    </submittedName>
</protein>
<dbReference type="PANTHER" id="PTHR37049:SF5">
    <property type="entry name" value="TAIL SPECIFIC PROTEASE DOMAIN-CONTAINING PROTEIN"/>
    <property type="match status" value="1"/>
</dbReference>
<dbReference type="AlphaFoldDB" id="A0A8T9CII0"/>
<sequence length="928" mass="98831">MRLFQLPSVLLVSIFRLSLPAAAQNATTSAGNPQSTACGEIVNDPRSNDPDNIPVFNASLIYECLTSVPFNPAVATDFILYYNDTIQFQSTLQYLKNPPTSYQQPGIDLVGGLAQLQAGINKNVFQNQYEFEAALAALLLSAHDSHLILDSGILAAFSFGSPVDLVSVSSDGVQTPKVYIATDVAYNDDEFTPSAVSTINGEDVVAYLERFAAQNSWGGLESHTDWNQLFFSAAEGIQDDPNVFTGDAIFYPGDTITFVLENGTSITENFLGVYYSQGNTGPLQTGGDFFNFFVLGIYPDSYDPDLVDNNTVNITASSVSASSAGEATSTVLSVSGTSTVTEVFLGGAIASIGGFAVTTTESTSASASTSTSVSSCVGLNSDFYPTCADVAQSDLVDNGFGVTGYFNRNSDVAVLSIPSFYTSSDDDLASFDAAVAEFITNSKAAGMTKVVIDLQANDGGGPLLAIDTFKRFFPNVDPYGGSRLRATSPADILGQTLTNVFQGLNSTNDNYFQLVNSEWVATTKLNANTNQTFASWPEFFGPSESNGDYFTTPQRYDFNNDDFVAASFGDSSDNFTIYGYGSEKTSATATPFAAENIIMLSDGNCASSCALFMEMMHHEAGVRVVAVGGRPTTGPMQAPAGTRGAIQYDTVTLDGSISSVQTVLEENNSPQQGFLPDRTDTGEVYVTYASVNLRDQVRMGETTPLQFAYVAADCRIFYTMNTIFNYTNLWQYAADAIWTNPSLCVANSTGYATAANSPSNFATGPNGTVTKPQVLTLGEIASSLSLTNTSLSDLDTDTTLYDFIPSGLSDPPTPCKTDRDCTALESSEACVSNVNCDRRRCVNFTDACGNTSGQCLAGCPTPKVRCGPNNAICTNQLAIFETTVAKVDPTQGVCPWKAVCKPPGKTRQRTVGTNPIKSRSTSKQAKKP</sequence>
<accession>A0A8T9CII0</accession>
<dbReference type="InterPro" id="IPR052766">
    <property type="entry name" value="S41A_metabolite_peptidase"/>
</dbReference>
<feature type="region of interest" description="Disordered" evidence="1">
    <location>
        <begin position="903"/>
        <end position="928"/>
    </location>
</feature>
<evidence type="ECO:0000313" key="6">
    <source>
        <dbReference type="Proteomes" id="UP000469558"/>
    </source>
</evidence>
<feature type="domain" description="Tail specific protease" evidence="3">
    <location>
        <begin position="411"/>
        <end position="634"/>
    </location>
</feature>
<dbReference type="InterPro" id="IPR056186">
    <property type="entry name" value="PDZ_CPAF-rel"/>
</dbReference>
<evidence type="ECO:0000256" key="1">
    <source>
        <dbReference type="SAM" id="MobiDB-lite"/>
    </source>
</evidence>
<dbReference type="InterPro" id="IPR005151">
    <property type="entry name" value="Tail-specific_protease"/>
</dbReference>
<dbReference type="PANTHER" id="PTHR37049">
    <property type="entry name" value="PEPTIDASE S41 FAMILY PROTEIN"/>
    <property type="match status" value="1"/>
</dbReference>
<evidence type="ECO:0000259" key="3">
    <source>
        <dbReference type="Pfam" id="PF03572"/>
    </source>
</evidence>
<keyword evidence="6" id="KW-1185">Reference proteome</keyword>
<dbReference type="Pfam" id="PF03572">
    <property type="entry name" value="Peptidase_S41"/>
    <property type="match status" value="1"/>
</dbReference>